<protein>
    <submittedName>
        <fullName evidence="2">Uncharacterized protein</fullName>
    </submittedName>
</protein>
<gene>
    <name evidence="2" type="ORF">GCM10015535_33190</name>
</gene>
<keyword evidence="1" id="KW-0812">Transmembrane</keyword>
<keyword evidence="1" id="KW-1133">Transmembrane helix</keyword>
<proteinExistence type="predicted"/>
<sequence length="63" mass="6519">MVSTESLLAFAAISLVVIAMPGWSILCVVGRALAAWTMKTGHDPAPRTSANIGLLVGRRVLAG</sequence>
<accession>A0ABQ2W2N9</accession>
<dbReference type="EMBL" id="BMTF01000009">
    <property type="protein sequence ID" value="GGV85868.1"/>
    <property type="molecule type" value="Genomic_DNA"/>
</dbReference>
<comment type="caution">
    <text evidence="2">The sequence shown here is derived from an EMBL/GenBank/DDBJ whole genome shotgun (WGS) entry which is preliminary data.</text>
</comment>
<evidence type="ECO:0000256" key="1">
    <source>
        <dbReference type="SAM" id="Phobius"/>
    </source>
</evidence>
<evidence type="ECO:0000313" key="3">
    <source>
        <dbReference type="Proteomes" id="UP000660675"/>
    </source>
</evidence>
<organism evidence="2 3">
    <name type="scientific">Streptomyces gelaticus</name>
    <dbReference type="NCBI Taxonomy" id="285446"/>
    <lineage>
        <taxon>Bacteria</taxon>
        <taxon>Bacillati</taxon>
        <taxon>Actinomycetota</taxon>
        <taxon>Actinomycetes</taxon>
        <taxon>Kitasatosporales</taxon>
        <taxon>Streptomycetaceae</taxon>
        <taxon>Streptomyces</taxon>
    </lineage>
</organism>
<evidence type="ECO:0000313" key="2">
    <source>
        <dbReference type="EMBL" id="GGV85868.1"/>
    </source>
</evidence>
<feature type="transmembrane region" description="Helical" evidence="1">
    <location>
        <begin position="6"/>
        <end position="29"/>
    </location>
</feature>
<name>A0ABQ2W2N9_9ACTN</name>
<keyword evidence="1" id="KW-0472">Membrane</keyword>
<reference evidence="3" key="1">
    <citation type="journal article" date="2019" name="Int. J. Syst. Evol. Microbiol.">
        <title>The Global Catalogue of Microorganisms (GCM) 10K type strain sequencing project: providing services to taxonomists for standard genome sequencing and annotation.</title>
        <authorList>
            <consortium name="The Broad Institute Genomics Platform"/>
            <consortium name="The Broad Institute Genome Sequencing Center for Infectious Disease"/>
            <person name="Wu L."/>
            <person name="Ma J."/>
        </authorList>
    </citation>
    <scope>NUCLEOTIDE SEQUENCE [LARGE SCALE GENOMIC DNA]</scope>
    <source>
        <strain evidence="3">JCM 4376</strain>
    </source>
</reference>
<dbReference type="Proteomes" id="UP000660675">
    <property type="component" value="Unassembled WGS sequence"/>
</dbReference>
<dbReference type="RefSeq" id="WP_373302452.1">
    <property type="nucleotide sequence ID" value="NZ_BMTF01000009.1"/>
</dbReference>
<keyword evidence="3" id="KW-1185">Reference proteome</keyword>